<comment type="caution">
    <text evidence="7">The sequence shown here is derived from an EMBL/GenBank/DDBJ whole genome shotgun (WGS) entry which is preliminary data.</text>
</comment>
<evidence type="ECO:0000256" key="1">
    <source>
        <dbReference type="ARBA" id="ARBA00004123"/>
    </source>
</evidence>
<evidence type="ECO:0000256" key="5">
    <source>
        <dbReference type="ARBA" id="ARBA00023242"/>
    </source>
</evidence>
<organism evidence="7 8">
    <name type="scientific">Thelephora terrestris</name>
    <dbReference type="NCBI Taxonomy" id="56493"/>
    <lineage>
        <taxon>Eukaryota</taxon>
        <taxon>Fungi</taxon>
        <taxon>Dikarya</taxon>
        <taxon>Basidiomycota</taxon>
        <taxon>Agaricomycotina</taxon>
        <taxon>Agaricomycetes</taxon>
        <taxon>Thelephorales</taxon>
        <taxon>Thelephoraceae</taxon>
        <taxon>Thelephora</taxon>
    </lineage>
</organism>
<feature type="domain" description="Zn(2)-C6 fungal-type" evidence="6">
    <location>
        <begin position="54"/>
        <end position="85"/>
    </location>
</feature>
<comment type="subcellular location">
    <subcellularLocation>
        <location evidence="1">Nucleus</location>
    </subcellularLocation>
</comment>
<dbReference type="GO" id="GO:0000981">
    <property type="term" value="F:DNA-binding transcription factor activity, RNA polymerase II-specific"/>
    <property type="evidence" value="ECO:0007669"/>
    <property type="project" value="InterPro"/>
</dbReference>
<dbReference type="PANTHER" id="PTHR47338">
    <property type="entry name" value="ZN(II)2CYS6 TRANSCRIPTION FACTOR (EUROFUNG)-RELATED"/>
    <property type="match status" value="1"/>
</dbReference>
<dbReference type="GO" id="GO:0005634">
    <property type="term" value="C:nucleus"/>
    <property type="evidence" value="ECO:0007669"/>
    <property type="project" value="UniProtKB-SubCell"/>
</dbReference>
<name>A0A9P6HC59_9AGAM</name>
<dbReference type="GO" id="GO:0008270">
    <property type="term" value="F:zinc ion binding"/>
    <property type="evidence" value="ECO:0007669"/>
    <property type="project" value="InterPro"/>
</dbReference>
<evidence type="ECO:0000259" key="6">
    <source>
        <dbReference type="PROSITE" id="PS50048"/>
    </source>
</evidence>
<keyword evidence="5" id="KW-0539">Nucleus</keyword>
<proteinExistence type="predicted"/>
<keyword evidence="2" id="KW-0479">Metal-binding</keyword>
<keyword evidence="4" id="KW-0804">Transcription</keyword>
<evidence type="ECO:0000256" key="2">
    <source>
        <dbReference type="ARBA" id="ARBA00022723"/>
    </source>
</evidence>
<evidence type="ECO:0000313" key="7">
    <source>
        <dbReference type="EMBL" id="KAF9783490.1"/>
    </source>
</evidence>
<dbReference type="Pfam" id="PF00172">
    <property type="entry name" value="Zn_clus"/>
    <property type="match status" value="2"/>
</dbReference>
<dbReference type="InterPro" id="IPR001138">
    <property type="entry name" value="Zn2Cys6_DnaBD"/>
</dbReference>
<protein>
    <recommendedName>
        <fullName evidence="6">Zn(2)-C6 fungal-type domain-containing protein</fullName>
    </recommendedName>
</protein>
<sequence length="517" mass="58091">MSSKRACLACRTRKVKCVPGPLRCERCTNMGLEDCVFDPSKKRGIGRTLRMGEACNLCRIKKKKCDAKRPCTTCRMARTASECVYDDERNPFPTDSCSLYDAEGYFEGEDPLELSTHTSIDYSTQLATNEHEPLHALERCRTSGDFFVYPHEGRIGSAGEVPSISVLPSFLHPSIPSYLRVPLTLLGEENIQVQTSSDIDTTDIDMRSRLWLLVRLLKFGTHLSGKKMEALLQGDLSGAVLNRAFVCGSHVLGMMPTAGVDYSPVMVQFHAKRVQTAWESLADLFNSGNHKVCLHAAVLVVSSHVYMRMPQLALLYIQKCREFIKQGDIRFVPTCGRPPRFSEDLHEILAALSQTIYWANYLYLVCGGPEPRATTELETQFRQDVQQYYPILFRICPLTMRTHGILLVRDAIFHHSNLPADDVQFGFWRKSCDQMIESLEDFSQRLLDNVKTFREHGDNNGADMVSSSCIACLAHLAVLYEDIGRVDPSAKAEVDEFCDSALQRMPGENHCPSLIPA</sequence>
<evidence type="ECO:0000256" key="3">
    <source>
        <dbReference type="ARBA" id="ARBA00023015"/>
    </source>
</evidence>
<gene>
    <name evidence="7" type="ORF">BJ322DRAFT_156252</name>
</gene>
<dbReference type="InterPro" id="IPR050815">
    <property type="entry name" value="TF_fung"/>
</dbReference>
<dbReference type="PANTHER" id="PTHR47338:SF5">
    <property type="entry name" value="ZN(II)2CYS6 TRANSCRIPTION FACTOR (EUROFUNG)"/>
    <property type="match status" value="1"/>
</dbReference>
<reference evidence="7" key="1">
    <citation type="journal article" date="2020" name="Nat. Commun.">
        <title>Large-scale genome sequencing of mycorrhizal fungi provides insights into the early evolution of symbiotic traits.</title>
        <authorList>
            <person name="Miyauchi S."/>
            <person name="Kiss E."/>
            <person name="Kuo A."/>
            <person name="Drula E."/>
            <person name="Kohler A."/>
            <person name="Sanchez-Garcia M."/>
            <person name="Morin E."/>
            <person name="Andreopoulos B."/>
            <person name="Barry K.W."/>
            <person name="Bonito G."/>
            <person name="Buee M."/>
            <person name="Carver A."/>
            <person name="Chen C."/>
            <person name="Cichocki N."/>
            <person name="Clum A."/>
            <person name="Culley D."/>
            <person name="Crous P.W."/>
            <person name="Fauchery L."/>
            <person name="Girlanda M."/>
            <person name="Hayes R.D."/>
            <person name="Keri Z."/>
            <person name="LaButti K."/>
            <person name="Lipzen A."/>
            <person name="Lombard V."/>
            <person name="Magnuson J."/>
            <person name="Maillard F."/>
            <person name="Murat C."/>
            <person name="Nolan M."/>
            <person name="Ohm R.A."/>
            <person name="Pangilinan J."/>
            <person name="Pereira M.F."/>
            <person name="Perotto S."/>
            <person name="Peter M."/>
            <person name="Pfister S."/>
            <person name="Riley R."/>
            <person name="Sitrit Y."/>
            <person name="Stielow J.B."/>
            <person name="Szollosi G."/>
            <person name="Zifcakova L."/>
            <person name="Stursova M."/>
            <person name="Spatafora J.W."/>
            <person name="Tedersoo L."/>
            <person name="Vaario L.M."/>
            <person name="Yamada A."/>
            <person name="Yan M."/>
            <person name="Wang P."/>
            <person name="Xu J."/>
            <person name="Bruns T."/>
            <person name="Baldrian P."/>
            <person name="Vilgalys R."/>
            <person name="Dunand C."/>
            <person name="Henrissat B."/>
            <person name="Grigoriev I.V."/>
            <person name="Hibbett D."/>
            <person name="Nagy L.G."/>
            <person name="Martin F.M."/>
        </authorList>
    </citation>
    <scope>NUCLEOTIDE SEQUENCE</scope>
    <source>
        <strain evidence="7">UH-Tt-Lm1</strain>
    </source>
</reference>
<dbReference type="InterPro" id="IPR036864">
    <property type="entry name" value="Zn2-C6_fun-type_DNA-bd_sf"/>
</dbReference>
<dbReference type="PROSITE" id="PS50048">
    <property type="entry name" value="ZN2_CY6_FUNGAL_2"/>
    <property type="match status" value="2"/>
</dbReference>
<dbReference type="CDD" id="cd00067">
    <property type="entry name" value="GAL4"/>
    <property type="match status" value="2"/>
</dbReference>
<keyword evidence="8" id="KW-1185">Reference proteome</keyword>
<keyword evidence="3" id="KW-0805">Transcription regulation</keyword>
<reference evidence="7" key="2">
    <citation type="submission" date="2020-11" db="EMBL/GenBank/DDBJ databases">
        <authorList>
            <consortium name="DOE Joint Genome Institute"/>
            <person name="Kuo A."/>
            <person name="Miyauchi S."/>
            <person name="Kiss E."/>
            <person name="Drula E."/>
            <person name="Kohler A."/>
            <person name="Sanchez-Garcia M."/>
            <person name="Andreopoulos B."/>
            <person name="Barry K.W."/>
            <person name="Bonito G."/>
            <person name="Buee M."/>
            <person name="Carver A."/>
            <person name="Chen C."/>
            <person name="Cichocki N."/>
            <person name="Clum A."/>
            <person name="Culley D."/>
            <person name="Crous P.W."/>
            <person name="Fauchery L."/>
            <person name="Girlanda M."/>
            <person name="Hayes R."/>
            <person name="Keri Z."/>
            <person name="Labutti K."/>
            <person name="Lipzen A."/>
            <person name="Lombard V."/>
            <person name="Magnuson J."/>
            <person name="Maillard F."/>
            <person name="Morin E."/>
            <person name="Murat C."/>
            <person name="Nolan M."/>
            <person name="Ohm R."/>
            <person name="Pangilinan J."/>
            <person name="Pereira M."/>
            <person name="Perotto S."/>
            <person name="Peter M."/>
            <person name="Riley R."/>
            <person name="Sitrit Y."/>
            <person name="Stielow B."/>
            <person name="Szollosi G."/>
            <person name="Zifcakova L."/>
            <person name="Stursova M."/>
            <person name="Spatafora J.W."/>
            <person name="Tedersoo L."/>
            <person name="Vaario L.-M."/>
            <person name="Yamada A."/>
            <person name="Yan M."/>
            <person name="Wang P."/>
            <person name="Xu J."/>
            <person name="Bruns T."/>
            <person name="Baldrian P."/>
            <person name="Vilgalys R."/>
            <person name="Henrissat B."/>
            <person name="Grigoriev I.V."/>
            <person name="Hibbett D."/>
            <person name="Nagy L.G."/>
            <person name="Martin F.M."/>
        </authorList>
    </citation>
    <scope>NUCLEOTIDE SEQUENCE</scope>
    <source>
        <strain evidence="7">UH-Tt-Lm1</strain>
    </source>
</reference>
<dbReference type="EMBL" id="WIUZ02000010">
    <property type="protein sequence ID" value="KAF9783490.1"/>
    <property type="molecule type" value="Genomic_DNA"/>
</dbReference>
<dbReference type="OrthoDB" id="39175at2759"/>
<evidence type="ECO:0000313" key="8">
    <source>
        <dbReference type="Proteomes" id="UP000736335"/>
    </source>
</evidence>
<accession>A0A9P6HC59</accession>
<dbReference type="AlphaFoldDB" id="A0A9P6HC59"/>
<dbReference type="Proteomes" id="UP000736335">
    <property type="component" value="Unassembled WGS sequence"/>
</dbReference>
<evidence type="ECO:0000256" key="4">
    <source>
        <dbReference type="ARBA" id="ARBA00023163"/>
    </source>
</evidence>
<dbReference type="Gene3D" id="4.10.240.10">
    <property type="entry name" value="Zn(2)-C6 fungal-type DNA-binding domain"/>
    <property type="match status" value="2"/>
</dbReference>
<dbReference type="SUPFAM" id="SSF57701">
    <property type="entry name" value="Zn2/Cys6 DNA-binding domain"/>
    <property type="match status" value="2"/>
</dbReference>
<feature type="domain" description="Zn(2)-C6 fungal-type" evidence="6">
    <location>
        <begin position="6"/>
        <end position="37"/>
    </location>
</feature>
<dbReference type="SMART" id="SM00066">
    <property type="entry name" value="GAL4"/>
    <property type="match status" value="2"/>
</dbReference>
<dbReference type="PROSITE" id="PS00463">
    <property type="entry name" value="ZN2_CY6_FUNGAL_1"/>
    <property type="match status" value="2"/>
</dbReference>